<name>A0A9J6EMS7_RHIMP</name>
<sequence length="296" mass="33445">MVPKSPMPSFPFTPASPSSVVGCQRFPTQDGVFEHDLNVERPPSKGGRVRFETANVRAYAIGDGRWMYVACSKQRRTSQVERGFRETRVTGTRTICTTADAPRCVDAPAYIARGHLVNDVIDVFLTTAASQARRRGAENGHKFHQSSRIADVYLEPIRDLVIVVGGRYLAKVTQVKRENSVTSRNIDCHSENRFRFAIEVIDPDGVGQFFRILVRTDDQRRERFGPVSPLGLRSPLLPDSSAWLPATWLLLHHRTPVFFAHPLMRVHLERGLREQTPHVTPCRESRLKESPAPVQR</sequence>
<keyword evidence="3" id="KW-1185">Reference proteome</keyword>
<dbReference type="EMBL" id="JABSTU010000003">
    <property type="protein sequence ID" value="KAH8035690.1"/>
    <property type="molecule type" value="Genomic_DNA"/>
</dbReference>
<evidence type="ECO:0000256" key="1">
    <source>
        <dbReference type="SAM" id="MobiDB-lite"/>
    </source>
</evidence>
<evidence type="ECO:0000313" key="2">
    <source>
        <dbReference type="EMBL" id="KAH8035690.1"/>
    </source>
</evidence>
<feature type="compositionally biased region" description="Basic and acidic residues" evidence="1">
    <location>
        <begin position="275"/>
        <end position="289"/>
    </location>
</feature>
<gene>
    <name evidence="2" type="ORF">HPB51_007934</name>
</gene>
<dbReference type="VEuPathDB" id="VectorBase:LOC119181762"/>
<reference evidence="2" key="1">
    <citation type="journal article" date="2020" name="Cell">
        <title>Large-Scale Comparative Analyses of Tick Genomes Elucidate Their Genetic Diversity and Vector Capacities.</title>
        <authorList>
            <consortium name="Tick Genome and Microbiome Consortium (TIGMIC)"/>
            <person name="Jia N."/>
            <person name="Wang J."/>
            <person name="Shi W."/>
            <person name="Du L."/>
            <person name="Sun Y."/>
            <person name="Zhan W."/>
            <person name="Jiang J.F."/>
            <person name="Wang Q."/>
            <person name="Zhang B."/>
            <person name="Ji P."/>
            <person name="Bell-Sakyi L."/>
            <person name="Cui X.M."/>
            <person name="Yuan T.T."/>
            <person name="Jiang B.G."/>
            <person name="Yang W.F."/>
            <person name="Lam T.T."/>
            <person name="Chang Q.C."/>
            <person name="Ding S.J."/>
            <person name="Wang X.J."/>
            <person name="Zhu J.G."/>
            <person name="Ruan X.D."/>
            <person name="Zhao L."/>
            <person name="Wei J.T."/>
            <person name="Ye R.Z."/>
            <person name="Que T.C."/>
            <person name="Du C.H."/>
            <person name="Zhou Y.H."/>
            <person name="Cheng J.X."/>
            <person name="Dai P.F."/>
            <person name="Guo W.B."/>
            <person name="Han X.H."/>
            <person name="Huang E.J."/>
            <person name="Li L.F."/>
            <person name="Wei W."/>
            <person name="Gao Y.C."/>
            <person name="Liu J.Z."/>
            <person name="Shao H.Z."/>
            <person name="Wang X."/>
            <person name="Wang C.C."/>
            <person name="Yang T.C."/>
            <person name="Huo Q.B."/>
            <person name="Li W."/>
            <person name="Chen H.Y."/>
            <person name="Chen S.E."/>
            <person name="Zhou L.G."/>
            <person name="Ni X.B."/>
            <person name="Tian J.H."/>
            <person name="Sheng Y."/>
            <person name="Liu T."/>
            <person name="Pan Y.S."/>
            <person name="Xia L.Y."/>
            <person name="Li J."/>
            <person name="Zhao F."/>
            <person name="Cao W.C."/>
        </authorList>
    </citation>
    <scope>NUCLEOTIDE SEQUENCE</scope>
    <source>
        <strain evidence="2">Rmic-2018</strain>
    </source>
</reference>
<organism evidence="2 3">
    <name type="scientific">Rhipicephalus microplus</name>
    <name type="common">Cattle tick</name>
    <name type="synonym">Boophilus microplus</name>
    <dbReference type="NCBI Taxonomy" id="6941"/>
    <lineage>
        <taxon>Eukaryota</taxon>
        <taxon>Metazoa</taxon>
        <taxon>Ecdysozoa</taxon>
        <taxon>Arthropoda</taxon>
        <taxon>Chelicerata</taxon>
        <taxon>Arachnida</taxon>
        <taxon>Acari</taxon>
        <taxon>Parasitiformes</taxon>
        <taxon>Ixodida</taxon>
        <taxon>Ixodoidea</taxon>
        <taxon>Ixodidae</taxon>
        <taxon>Rhipicephalinae</taxon>
        <taxon>Rhipicephalus</taxon>
        <taxon>Boophilus</taxon>
    </lineage>
</organism>
<evidence type="ECO:0000313" key="3">
    <source>
        <dbReference type="Proteomes" id="UP000821866"/>
    </source>
</evidence>
<feature type="region of interest" description="Disordered" evidence="1">
    <location>
        <begin position="275"/>
        <end position="296"/>
    </location>
</feature>
<dbReference type="PROSITE" id="PS51257">
    <property type="entry name" value="PROKAR_LIPOPROTEIN"/>
    <property type="match status" value="1"/>
</dbReference>
<accession>A0A9J6EMS7</accession>
<protein>
    <submittedName>
        <fullName evidence="2">Uncharacterized protein</fullName>
    </submittedName>
</protein>
<reference evidence="2" key="2">
    <citation type="submission" date="2021-09" db="EMBL/GenBank/DDBJ databases">
        <authorList>
            <person name="Jia N."/>
            <person name="Wang J."/>
            <person name="Shi W."/>
            <person name="Du L."/>
            <person name="Sun Y."/>
            <person name="Zhan W."/>
            <person name="Jiang J."/>
            <person name="Wang Q."/>
            <person name="Zhang B."/>
            <person name="Ji P."/>
            <person name="Sakyi L.B."/>
            <person name="Cui X."/>
            <person name="Yuan T."/>
            <person name="Jiang B."/>
            <person name="Yang W."/>
            <person name="Lam T.T.-Y."/>
            <person name="Chang Q."/>
            <person name="Ding S."/>
            <person name="Wang X."/>
            <person name="Zhu J."/>
            <person name="Ruan X."/>
            <person name="Zhao L."/>
            <person name="Wei J."/>
            <person name="Que T."/>
            <person name="Du C."/>
            <person name="Cheng J."/>
            <person name="Dai P."/>
            <person name="Han X."/>
            <person name="Huang E."/>
            <person name="Gao Y."/>
            <person name="Liu J."/>
            <person name="Shao H."/>
            <person name="Ye R."/>
            <person name="Li L."/>
            <person name="Wei W."/>
            <person name="Wang X."/>
            <person name="Wang C."/>
            <person name="Huo Q."/>
            <person name="Li W."/>
            <person name="Guo W."/>
            <person name="Chen H."/>
            <person name="Chen S."/>
            <person name="Zhou L."/>
            <person name="Zhou L."/>
            <person name="Ni X."/>
            <person name="Tian J."/>
            <person name="Zhou Y."/>
            <person name="Sheng Y."/>
            <person name="Liu T."/>
            <person name="Pan Y."/>
            <person name="Xia L."/>
            <person name="Li J."/>
            <person name="Zhao F."/>
            <person name="Cao W."/>
        </authorList>
    </citation>
    <scope>NUCLEOTIDE SEQUENCE</scope>
    <source>
        <strain evidence="2">Rmic-2018</strain>
        <tissue evidence="2">Larvae</tissue>
    </source>
</reference>
<dbReference type="Proteomes" id="UP000821866">
    <property type="component" value="Chromosome 11"/>
</dbReference>
<proteinExistence type="predicted"/>
<comment type="caution">
    <text evidence="2">The sequence shown here is derived from an EMBL/GenBank/DDBJ whole genome shotgun (WGS) entry which is preliminary data.</text>
</comment>
<dbReference type="AlphaFoldDB" id="A0A9J6EMS7"/>